<dbReference type="PROSITE" id="PS51330">
    <property type="entry name" value="DHFR_2"/>
    <property type="match status" value="1"/>
</dbReference>
<evidence type="ECO:0000256" key="3">
    <source>
        <dbReference type="ARBA" id="ARBA00012856"/>
    </source>
</evidence>
<dbReference type="UniPathway" id="UPA00077">
    <property type="reaction ID" value="UER00158"/>
</dbReference>
<dbReference type="InterPro" id="IPR017925">
    <property type="entry name" value="DHFR_CS"/>
</dbReference>
<keyword evidence="12" id="KW-1185">Reference proteome</keyword>
<dbReference type="PANTHER" id="PTHR48069:SF3">
    <property type="entry name" value="DIHYDROFOLATE REDUCTASE"/>
    <property type="match status" value="1"/>
</dbReference>
<keyword evidence="5 8" id="KW-0521">NADP</keyword>
<comment type="function">
    <text evidence="7 8">Key enzyme in folate metabolism. Catalyzes an essential reaction for de novo glycine and purine synthesis, and for DNA precursor synthesis.</text>
</comment>
<keyword evidence="6 8" id="KW-0560">Oxidoreductase</keyword>
<dbReference type="Pfam" id="PF00186">
    <property type="entry name" value="DHFR_1"/>
    <property type="match status" value="1"/>
</dbReference>
<dbReference type="GO" id="GO:0046654">
    <property type="term" value="P:tetrahydrofolate biosynthetic process"/>
    <property type="evidence" value="ECO:0007669"/>
    <property type="project" value="UniProtKB-UniPathway"/>
</dbReference>
<dbReference type="PANTHER" id="PTHR48069">
    <property type="entry name" value="DIHYDROFOLATE REDUCTASE"/>
    <property type="match status" value="1"/>
</dbReference>
<evidence type="ECO:0000256" key="8">
    <source>
        <dbReference type="PIRNR" id="PIRNR000194"/>
    </source>
</evidence>
<dbReference type="Gene3D" id="3.40.430.10">
    <property type="entry name" value="Dihydrofolate Reductase, subunit A"/>
    <property type="match status" value="1"/>
</dbReference>
<gene>
    <name evidence="11" type="ORF">CWE09_07200</name>
</gene>
<organism evidence="11 12">
    <name type="scientific">Aliidiomarina minuta</name>
    <dbReference type="NCBI Taxonomy" id="880057"/>
    <lineage>
        <taxon>Bacteria</taxon>
        <taxon>Pseudomonadati</taxon>
        <taxon>Pseudomonadota</taxon>
        <taxon>Gammaproteobacteria</taxon>
        <taxon>Alteromonadales</taxon>
        <taxon>Idiomarinaceae</taxon>
        <taxon>Aliidiomarina</taxon>
    </lineage>
</organism>
<dbReference type="SUPFAM" id="SSF53597">
    <property type="entry name" value="Dihydrofolate reductase-like"/>
    <property type="match status" value="1"/>
</dbReference>
<dbReference type="EC" id="1.5.1.3" evidence="3 8"/>
<dbReference type="InterPro" id="IPR012259">
    <property type="entry name" value="DHFR"/>
</dbReference>
<dbReference type="OrthoDB" id="9804315at2"/>
<evidence type="ECO:0000313" key="12">
    <source>
        <dbReference type="Proteomes" id="UP000288293"/>
    </source>
</evidence>
<dbReference type="GO" id="GO:0046655">
    <property type="term" value="P:folic acid metabolic process"/>
    <property type="evidence" value="ECO:0007669"/>
    <property type="project" value="TreeGrafter"/>
</dbReference>
<evidence type="ECO:0000256" key="5">
    <source>
        <dbReference type="ARBA" id="ARBA00022857"/>
    </source>
</evidence>
<dbReference type="InterPro" id="IPR001796">
    <property type="entry name" value="DHFR_dom"/>
</dbReference>
<dbReference type="FunFam" id="3.40.430.10:FF:000001">
    <property type="entry name" value="Dihydrofolate reductase"/>
    <property type="match status" value="1"/>
</dbReference>
<feature type="domain" description="DHFR" evidence="10">
    <location>
        <begin position="2"/>
        <end position="160"/>
    </location>
</feature>
<name>A0A432W8L9_9GAMM</name>
<dbReference type="CDD" id="cd00209">
    <property type="entry name" value="DHFR"/>
    <property type="match status" value="1"/>
</dbReference>
<evidence type="ECO:0000256" key="1">
    <source>
        <dbReference type="ARBA" id="ARBA00004903"/>
    </source>
</evidence>
<evidence type="ECO:0000256" key="6">
    <source>
        <dbReference type="ARBA" id="ARBA00023002"/>
    </source>
</evidence>
<evidence type="ECO:0000259" key="10">
    <source>
        <dbReference type="PROSITE" id="PS51330"/>
    </source>
</evidence>
<comment type="pathway">
    <text evidence="1 8">Cofactor biosynthesis; tetrahydrofolate biosynthesis; 5,6,7,8-tetrahydrofolate from 7,8-dihydrofolate: step 1/1.</text>
</comment>
<dbReference type="PROSITE" id="PS00075">
    <property type="entry name" value="DHFR_1"/>
    <property type="match status" value="1"/>
</dbReference>
<dbReference type="InterPro" id="IPR024072">
    <property type="entry name" value="DHFR-like_dom_sf"/>
</dbReference>
<dbReference type="GO" id="GO:0046452">
    <property type="term" value="P:dihydrofolate metabolic process"/>
    <property type="evidence" value="ECO:0007669"/>
    <property type="project" value="TreeGrafter"/>
</dbReference>
<accession>A0A432W8L9</accession>
<evidence type="ECO:0000256" key="9">
    <source>
        <dbReference type="RuleBase" id="RU004474"/>
    </source>
</evidence>
<evidence type="ECO:0000256" key="4">
    <source>
        <dbReference type="ARBA" id="ARBA00022563"/>
    </source>
</evidence>
<dbReference type="PIRSF" id="PIRSF000194">
    <property type="entry name" value="DHFR"/>
    <property type="match status" value="1"/>
</dbReference>
<dbReference type="GO" id="GO:0006730">
    <property type="term" value="P:one-carbon metabolic process"/>
    <property type="evidence" value="ECO:0007669"/>
    <property type="project" value="UniProtKB-KW"/>
</dbReference>
<evidence type="ECO:0000256" key="2">
    <source>
        <dbReference type="ARBA" id="ARBA00009539"/>
    </source>
</evidence>
<comment type="similarity">
    <text evidence="2 8 9">Belongs to the dihydrofolate reductase family.</text>
</comment>
<dbReference type="GO" id="GO:0005829">
    <property type="term" value="C:cytosol"/>
    <property type="evidence" value="ECO:0007669"/>
    <property type="project" value="TreeGrafter"/>
</dbReference>
<keyword evidence="4 8" id="KW-0554">One-carbon metabolism</keyword>
<evidence type="ECO:0000313" key="11">
    <source>
        <dbReference type="EMBL" id="RUO26487.1"/>
    </source>
</evidence>
<dbReference type="Proteomes" id="UP000288293">
    <property type="component" value="Unassembled WGS sequence"/>
</dbReference>
<sequence length="160" mass="17954">MHISLVAAMAANRVIGKDGQMPWHLPQELKYFKEITWGKPIIMGRRTFESIGRALPGRHNIVITRDPGKLPDSVTGVTSIDEAIAEAGQVEEIMVIGGGEIYRQFLPVASRLYLTLIDLDIEGDTWFPDYVSDKWVSTLLRDEPQKNPETPGFSAYLLEK</sequence>
<comment type="caution">
    <text evidence="11">The sequence shown here is derived from an EMBL/GenBank/DDBJ whole genome shotgun (WGS) entry which is preliminary data.</text>
</comment>
<dbReference type="NCBIfam" id="NF008037">
    <property type="entry name" value="PRK10769.1"/>
    <property type="match status" value="1"/>
</dbReference>
<reference evidence="11 12" key="1">
    <citation type="journal article" date="2011" name="Front. Microbiol.">
        <title>Genomic signatures of strain selection and enhancement in Bacillus atrophaeus var. globigii, a historical biowarfare simulant.</title>
        <authorList>
            <person name="Gibbons H.S."/>
            <person name="Broomall S.M."/>
            <person name="McNew L.A."/>
            <person name="Daligault H."/>
            <person name="Chapman C."/>
            <person name="Bruce D."/>
            <person name="Karavis M."/>
            <person name="Krepps M."/>
            <person name="McGregor P.A."/>
            <person name="Hong C."/>
            <person name="Park K.H."/>
            <person name="Akmal A."/>
            <person name="Feldman A."/>
            <person name="Lin J.S."/>
            <person name="Chang W.E."/>
            <person name="Higgs B.W."/>
            <person name="Demirev P."/>
            <person name="Lindquist J."/>
            <person name="Liem A."/>
            <person name="Fochler E."/>
            <person name="Read T.D."/>
            <person name="Tapia R."/>
            <person name="Johnson S."/>
            <person name="Bishop-Lilly K.A."/>
            <person name="Detter C."/>
            <person name="Han C."/>
            <person name="Sozhamannan S."/>
            <person name="Rosenzweig C.N."/>
            <person name="Skowronski E.W."/>
        </authorList>
    </citation>
    <scope>NUCLEOTIDE SEQUENCE [LARGE SCALE GENOMIC DNA]</scope>
    <source>
        <strain evidence="11 12">MLST1</strain>
    </source>
</reference>
<comment type="catalytic activity">
    <reaction evidence="8">
        <text>(6S)-5,6,7,8-tetrahydrofolate + NADP(+) = 7,8-dihydrofolate + NADPH + H(+)</text>
        <dbReference type="Rhea" id="RHEA:15009"/>
        <dbReference type="ChEBI" id="CHEBI:15378"/>
        <dbReference type="ChEBI" id="CHEBI:57451"/>
        <dbReference type="ChEBI" id="CHEBI:57453"/>
        <dbReference type="ChEBI" id="CHEBI:57783"/>
        <dbReference type="ChEBI" id="CHEBI:58349"/>
        <dbReference type="EC" id="1.5.1.3"/>
    </reaction>
</comment>
<proteinExistence type="inferred from homology"/>
<dbReference type="EMBL" id="PIPL01000001">
    <property type="protein sequence ID" value="RUO26487.1"/>
    <property type="molecule type" value="Genomic_DNA"/>
</dbReference>
<protein>
    <recommendedName>
        <fullName evidence="3 8">Dihydrofolate reductase</fullName>
        <ecNumber evidence="3 8">1.5.1.3</ecNumber>
    </recommendedName>
</protein>
<evidence type="ECO:0000256" key="7">
    <source>
        <dbReference type="ARBA" id="ARBA00025067"/>
    </source>
</evidence>
<dbReference type="RefSeq" id="WP_126803298.1">
    <property type="nucleotide sequence ID" value="NZ_PIPL01000001.1"/>
</dbReference>
<dbReference type="PRINTS" id="PR00070">
    <property type="entry name" value="DHFR"/>
</dbReference>
<dbReference type="GO" id="GO:0070401">
    <property type="term" value="F:NADP+ binding"/>
    <property type="evidence" value="ECO:0007669"/>
    <property type="project" value="UniProtKB-ARBA"/>
</dbReference>
<dbReference type="GO" id="GO:0004146">
    <property type="term" value="F:dihydrofolate reductase activity"/>
    <property type="evidence" value="ECO:0007669"/>
    <property type="project" value="UniProtKB-EC"/>
</dbReference>
<dbReference type="AlphaFoldDB" id="A0A432W8L9"/>